<evidence type="ECO:0000313" key="2">
    <source>
        <dbReference type="EMBL" id="KAF2123920.1"/>
    </source>
</evidence>
<feature type="region of interest" description="Disordered" evidence="1">
    <location>
        <begin position="136"/>
        <end position="173"/>
    </location>
</feature>
<feature type="compositionally biased region" description="Polar residues" evidence="1">
    <location>
        <begin position="163"/>
        <end position="173"/>
    </location>
</feature>
<keyword evidence="3" id="KW-1185">Reference proteome</keyword>
<name>A0A6A5ZWF5_9PLEO</name>
<gene>
    <name evidence="2" type="ORF">P153DRAFT_371240</name>
</gene>
<dbReference type="GeneID" id="54409653"/>
<feature type="compositionally biased region" description="Basic and acidic residues" evidence="1">
    <location>
        <begin position="142"/>
        <end position="159"/>
    </location>
</feature>
<dbReference type="AlphaFoldDB" id="A0A6A5ZWF5"/>
<organism evidence="2 3">
    <name type="scientific">Dothidotthia symphoricarpi CBS 119687</name>
    <dbReference type="NCBI Taxonomy" id="1392245"/>
    <lineage>
        <taxon>Eukaryota</taxon>
        <taxon>Fungi</taxon>
        <taxon>Dikarya</taxon>
        <taxon>Ascomycota</taxon>
        <taxon>Pezizomycotina</taxon>
        <taxon>Dothideomycetes</taxon>
        <taxon>Pleosporomycetidae</taxon>
        <taxon>Pleosporales</taxon>
        <taxon>Dothidotthiaceae</taxon>
        <taxon>Dothidotthia</taxon>
    </lineage>
</organism>
<protein>
    <submittedName>
        <fullName evidence="2">Uncharacterized protein</fullName>
    </submittedName>
</protein>
<proteinExistence type="predicted"/>
<evidence type="ECO:0000256" key="1">
    <source>
        <dbReference type="SAM" id="MobiDB-lite"/>
    </source>
</evidence>
<dbReference type="Proteomes" id="UP000799771">
    <property type="component" value="Unassembled WGS sequence"/>
</dbReference>
<dbReference type="OrthoDB" id="3786129at2759"/>
<evidence type="ECO:0000313" key="3">
    <source>
        <dbReference type="Proteomes" id="UP000799771"/>
    </source>
</evidence>
<reference evidence="2" key="1">
    <citation type="journal article" date="2020" name="Stud. Mycol.">
        <title>101 Dothideomycetes genomes: a test case for predicting lifestyles and emergence of pathogens.</title>
        <authorList>
            <person name="Haridas S."/>
            <person name="Albert R."/>
            <person name="Binder M."/>
            <person name="Bloem J."/>
            <person name="Labutti K."/>
            <person name="Salamov A."/>
            <person name="Andreopoulos B."/>
            <person name="Baker S."/>
            <person name="Barry K."/>
            <person name="Bills G."/>
            <person name="Bluhm B."/>
            <person name="Cannon C."/>
            <person name="Castanera R."/>
            <person name="Culley D."/>
            <person name="Daum C."/>
            <person name="Ezra D."/>
            <person name="Gonzalez J."/>
            <person name="Henrissat B."/>
            <person name="Kuo A."/>
            <person name="Liang C."/>
            <person name="Lipzen A."/>
            <person name="Lutzoni F."/>
            <person name="Magnuson J."/>
            <person name="Mondo S."/>
            <person name="Nolan M."/>
            <person name="Ohm R."/>
            <person name="Pangilinan J."/>
            <person name="Park H.-J."/>
            <person name="Ramirez L."/>
            <person name="Alfaro M."/>
            <person name="Sun H."/>
            <person name="Tritt A."/>
            <person name="Yoshinaga Y."/>
            <person name="Zwiers L.-H."/>
            <person name="Turgeon B."/>
            <person name="Goodwin S."/>
            <person name="Spatafora J."/>
            <person name="Crous P."/>
            <person name="Grigoriev I."/>
        </authorList>
    </citation>
    <scope>NUCLEOTIDE SEQUENCE</scope>
    <source>
        <strain evidence="2">CBS 119687</strain>
    </source>
</reference>
<accession>A0A6A5ZWF5</accession>
<dbReference type="EMBL" id="ML977521">
    <property type="protein sequence ID" value="KAF2123920.1"/>
    <property type="molecule type" value="Genomic_DNA"/>
</dbReference>
<sequence length="173" mass="19697">MAISIMVNGREEIRYGVVLFDPQCEEDIVSSDFATKLDPQLRFSAGIPFATTILGGIIESIGELDARWAPASIQTGRQSLRSPNFRSRFEESHCYIVQSDHFDFIVGAKTIDRLHLFESRNPMVAAFRGLSHESNADIISQEQKDADERRKKAKEESLRYRQQKLQNKPRSPP</sequence>
<dbReference type="RefSeq" id="XP_033518313.1">
    <property type="nucleotide sequence ID" value="XM_033669221.1"/>
</dbReference>